<dbReference type="EMBL" id="AMGV01000001">
    <property type="protein sequence ID" value="KEF63742.1"/>
    <property type="molecule type" value="Genomic_DNA"/>
</dbReference>
<feature type="compositionally biased region" description="Basic and acidic residues" evidence="1">
    <location>
        <begin position="94"/>
        <end position="107"/>
    </location>
</feature>
<accession>A0A072PVI5</accession>
<protein>
    <submittedName>
        <fullName evidence="2">Uncharacterized protein</fullName>
    </submittedName>
</protein>
<organism evidence="2 3">
    <name type="scientific">Exophiala aquamarina CBS 119918</name>
    <dbReference type="NCBI Taxonomy" id="1182545"/>
    <lineage>
        <taxon>Eukaryota</taxon>
        <taxon>Fungi</taxon>
        <taxon>Dikarya</taxon>
        <taxon>Ascomycota</taxon>
        <taxon>Pezizomycotina</taxon>
        <taxon>Eurotiomycetes</taxon>
        <taxon>Chaetothyriomycetidae</taxon>
        <taxon>Chaetothyriales</taxon>
        <taxon>Herpotrichiellaceae</taxon>
        <taxon>Exophiala</taxon>
    </lineage>
</organism>
<dbReference type="HOGENOM" id="CLU_953252_0_0_1"/>
<sequence length="292" mass="31873">MNGITSFQPATSISLALESTAPEEERCHRLPDSKTANQRHAATLGATGSGIEGVGEPGVGLQKEFVKIDEGVACGIITPTIDENAKQGKVEEMKGDGAGRVGKHERMPSPALNGNRKDAIGKAGPVSSNGTLVGPEGRQAEDKMTERNPFNFDCAFGYTGRFETPPAPPKTRGSLLTAMKAEITKIGVLQSGLQAYQREINSRKHHTFSIRFLVNQNTAIVVTLGQLDQIIQYVKQTQEEVEAIQDDEVVIQNKLRMEFQQAQSWVAKTRAILVHSHVFYKINFVLPGQELH</sequence>
<dbReference type="OrthoDB" id="4156346at2759"/>
<name>A0A072PVI5_9EURO</name>
<feature type="region of interest" description="Disordered" evidence="1">
    <location>
        <begin position="94"/>
        <end position="142"/>
    </location>
</feature>
<comment type="caution">
    <text evidence="2">The sequence shown here is derived from an EMBL/GenBank/DDBJ whole genome shotgun (WGS) entry which is preliminary data.</text>
</comment>
<dbReference type="VEuPathDB" id="FungiDB:A1O9_01720"/>
<gene>
    <name evidence="2" type="ORF">A1O9_01720</name>
</gene>
<proteinExistence type="predicted"/>
<keyword evidence="3" id="KW-1185">Reference proteome</keyword>
<evidence type="ECO:0000313" key="2">
    <source>
        <dbReference type="EMBL" id="KEF63742.1"/>
    </source>
</evidence>
<dbReference type="RefSeq" id="XP_013266332.1">
    <property type="nucleotide sequence ID" value="XM_013410878.1"/>
</dbReference>
<dbReference type="GeneID" id="25276666"/>
<dbReference type="Proteomes" id="UP000027920">
    <property type="component" value="Unassembled WGS sequence"/>
</dbReference>
<evidence type="ECO:0000256" key="1">
    <source>
        <dbReference type="SAM" id="MobiDB-lite"/>
    </source>
</evidence>
<dbReference type="AlphaFoldDB" id="A0A072PVI5"/>
<evidence type="ECO:0000313" key="3">
    <source>
        <dbReference type="Proteomes" id="UP000027920"/>
    </source>
</evidence>
<reference evidence="2 3" key="1">
    <citation type="submission" date="2013-03" db="EMBL/GenBank/DDBJ databases">
        <title>The Genome Sequence of Exophiala aquamarina CBS 119918.</title>
        <authorList>
            <consortium name="The Broad Institute Genomics Platform"/>
            <person name="Cuomo C."/>
            <person name="de Hoog S."/>
            <person name="Gorbushina A."/>
            <person name="Walker B."/>
            <person name="Young S.K."/>
            <person name="Zeng Q."/>
            <person name="Gargeya S."/>
            <person name="Fitzgerald M."/>
            <person name="Haas B."/>
            <person name="Abouelleil A."/>
            <person name="Allen A.W."/>
            <person name="Alvarado L."/>
            <person name="Arachchi H.M."/>
            <person name="Berlin A.M."/>
            <person name="Chapman S.B."/>
            <person name="Gainer-Dewar J."/>
            <person name="Goldberg J."/>
            <person name="Griggs A."/>
            <person name="Gujja S."/>
            <person name="Hansen M."/>
            <person name="Howarth C."/>
            <person name="Imamovic A."/>
            <person name="Ireland A."/>
            <person name="Larimer J."/>
            <person name="McCowan C."/>
            <person name="Murphy C."/>
            <person name="Pearson M."/>
            <person name="Poon T.W."/>
            <person name="Priest M."/>
            <person name="Roberts A."/>
            <person name="Saif S."/>
            <person name="Shea T."/>
            <person name="Sisk P."/>
            <person name="Sykes S."/>
            <person name="Wortman J."/>
            <person name="Nusbaum C."/>
            <person name="Birren B."/>
        </authorList>
    </citation>
    <scope>NUCLEOTIDE SEQUENCE [LARGE SCALE GENOMIC DNA]</scope>
    <source>
        <strain evidence="2 3">CBS 119918</strain>
    </source>
</reference>